<keyword evidence="4 11" id="KW-0138">CF(0)</keyword>
<keyword evidence="11" id="KW-1003">Cell membrane</keyword>
<dbReference type="STRING" id="1121256.SAMN02746089_01107"/>
<dbReference type="InterPro" id="IPR045082">
    <property type="entry name" value="ATP_syn_F0_a_bact/chloroplast"/>
</dbReference>
<dbReference type="InterPro" id="IPR035908">
    <property type="entry name" value="F0_ATP_A_sf"/>
</dbReference>
<keyword evidence="5 11" id="KW-0812">Transmembrane</keyword>
<dbReference type="Proteomes" id="UP000184088">
    <property type="component" value="Unassembled WGS sequence"/>
</dbReference>
<dbReference type="PANTHER" id="PTHR42823">
    <property type="entry name" value="ATP SYNTHASE SUBUNIT A, CHLOROPLASTIC"/>
    <property type="match status" value="1"/>
</dbReference>
<keyword evidence="9 11" id="KW-0472">Membrane</keyword>
<dbReference type="SUPFAM" id="SSF81336">
    <property type="entry name" value="F1F0 ATP synthase subunit A"/>
    <property type="match status" value="1"/>
</dbReference>
<dbReference type="GO" id="GO:0046933">
    <property type="term" value="F:proton-transporting ATP synthase activity, rotational mechanism"/>
    <property type="evidence" value="ECO:0007669"/>
    <property type="project" value="UniProtKB-UniRule"/>
</dbReference>
<feature type="transmembrane region" description="Helical" evidence="11">
    <location>
        <begin position="77"/>
        <end position="100"/>
    </location>
</feature>
<evidence type="ECO:0000256" key="2">
    <source>
        <dbReference type="ARBA" id="ARBA00006810"/>
    </source>
</evidence>
<comment type="similarity">
    <text evidence="2 11 12">Belongs to the ATPase A chain family.</text>
</comment>
<accession>A0A1M4XYV3</accession>
<comment type="function">
    <text evidence="11 12">Key component of the proton channel; it plays a direct role in the translocation of protons across the membrane.</text>
</comment>
<dbReference type="InterPro" id="IPR000568">
    <property type="entry name" value="ATP_synth_F0_asu"/>
</dbReference>
<organism evidence="13 14">
    <name type="scientific">Caldanaerobius fijiensis DSM 17918</name>
    <dbReference type="NCBI Taxonomy" id="1121256"/>
    <lineage>
        <taxon>Bacteria</taxon>
        <taxon>Bacillati</taxon>
        <taxon>Bacillota</taxon>
        <taxon>Clostridia</taxon>
        <taxon>Thermoanaerobacterales</taxon>
        <taxon>Thermoanaerobacteraceae</taxon>
        <taxon>Caldanaerobius</taxon>
    </lineage>
</organism>
<evidence type="ECO:0000256" key="12">
    <source>
        <dbReference type="RuleBase" id="RU000483"/>
    </source>
</evidence>
<dbReference type="GO" id="GO:0005886">
    <property type="term" value="C:plasma membrane"/>
    <property type="evidence" value="ECO:0007669"/>
    <property type="project" value="UniProtKB-SubCell"/>
</dbReference>
<evidence type="ECO:0000256" key="9">
    <source>
        <dbReference type="ARBA" id="ARBA00023136"/>
    </source>
</evidence>
<dbReference type="GO" id="GO:0045259">
    <property type="term" value="C:proton-transporting ATP synthase complex"/>
    <property type="evidence" value="ECO:0007669"/>
    <property type="project" value="UniProtKB-KW"/>
</dbReference>
<dbReference type="OrthoDB" id="9789241at2"/>
<evidence type="ECO:0000256" key="3">
    <source>
        <dbReference type="ARBA" id="ARBA00022448"/>
    </source>
</evidence>
<keyword evidence="14" id="KW-1185">Reference proteome</keyword>
<dbReference type="HAMAP" id="MF_01393">
    <property type="entry name" value="ATP_synth_a_bact"/>
    <property type="match status" value="1"/>
</dbReference>
<keyword evidence="6 11" id="KW-0375">Hydrogen ion transport</keyword>
<comment type="subcellular location">
    <subcellularLocation>
        <location evidence="11 12">Cell membrane</location>
        <topology evidence="11 12">Multi-pass membrane protein</topology>
    </subcellularLocation>
    <subcellularLocation>
        <location evidence="1">Membrane</location>
        <topology evidence="1">Multi-pass membrane protein</topology>
    </subcellularLocation>
</comment>
<evidence type="ECO:0000256" key="7">
    <source>
        <dbReference type="ARBA" id="ARBA00022989"/>
    </source>
</evidence>
<dbReference type="EMBL" id="FQVH01000009">
    <property type="protein sequence ID" value="SHE98526.1"/>
    <property type="molecule type" value="Genomic_DNA"/>
</dbReference>
<dbReference type="Gene3D" id="1.20.120.220">
    <property type="entry name" value="ATP synthase, F0 complex, subunit A"/>
    <property type="match status" value="1"/>
</dbReference>
<dbReference type="PRINTS" id="PR00123">
    <property type="entry name" value="ATPASEA"/>
</dbReference>
<reference evidence="13 14" key="1">
    <citation type="submission" date="2016-11" db="EMBL/GenBank/DDBJ databases">
        <authorList>
            <person name="Jaros S."/>
            <person name="Januszkiewicz K."/>
            <person name="Wedrychowicz H."/>
        </authorList>
    </citation>
    <scope>NUCLEOTIDE SEQUENCE [LARGE SCALE GENOMIC DNA]</scope>
    <source>
        <strain evidence="13 14">DSM 17918</strain>
    </source>
</reference>
<dbReference type="PANTHER" id="PTHR42823:SF3">
    <property type="entry name" value="ATP SYNTHASE SUBUNIT A, CHLOROPLASTIC"/>
    <property type="match status" value="1"/>
</dbReference>
<dbReference type="NCBIfam" id="TIGR01131">
    <property type="entry name" value="ATP_synt_6_or_A"/>
    <property type="match status" value="1"/>
</dbReference>
<evidence type="ECO:0000256" key="5">
    <source>
        <dbReference type="ARBA" id="ARBA00022692"/>
    </source>
</evidence>
<feature type="transmembrane region" description="Helical" evidence="11">
    <location>
        <begin position="160"/>
        <end position="182"/>
    </location>
</feature>
<evidence type="ECO:0000313" key="14">
    <source>
        <dbReference type="Proteomes" id="UP000184088"/>
    </source>
</evidence>
<protein>
    <recommendedName>
        <fullName evidence="11 12">ATP synthase subunit a</fullName>
    </recommendedName>
    <alternativeName>
        <fullName evidence="11">ATP synthase F0 sector subunit a</fullName>
    </alternativeName>
    <alternativeName>
        <fullName evidence="11">F-ATPase subunit 6</fullName>
    </alternativeName>
</protein>
<feature type="transmembrane region" description="Helical" evidence="11">
    <location>
        <begin position="188"/>
        <end position="210"/>
    </location>
</feature>
<dbReference type="InterPro" id="IPR023011">
    <property type="entry name" value="ATP_synth_F0_asu_AS"/>
</dbReference>
<keyword evidence="10 11" id="KW-0066">ATP synthesis</keyword>
<evidence type="ECO:0000256" key="8">
    <source>
        <dbReference type="ARBA" id="ARBA00023065"/>
    </source>
</evidence>
<evidence type="ECO:0000256" key="4">
    <source>
        <dbReference type="ARBA" id="ARBA00022547"/>
    </source>
</evidence>
<dbReference type="Pfam" id="PF00119">
    <property type="entry name" value="ATP-synt_A"/>
    <property type="match status" value="1"/>
</dbReference>
<proteinExistence type="inferred from homology"/>
<dbReference type="CDD" id="cd00310">
    <property type="entry name" value="ATP-synt_Fo_a_6"/>
    <property type="match status" value="1"/>
</dbReference>
<keyword evidence="7 11" id="KW-1133">Transmembrane helix</keyword>
<dbReference type="RefSeq" id="WP_073342506.1">
    <property type="nucleotide sequence ID" value="NZ_FQVH01000009.1"/>
</dbReference>
<dbReference type="PROSITE" id="PS00449">
    <property type="entry name" value="ATPASE_A"/>
    <property type="match status" value="1"/>
</dbReference>
<keyword evidence="3 11" id="KW-0813">Transport</keyword>
<dbReference type="AlphaFoldDB" id="A0A1M4XYV3"/>
<dbReference type="GO" id="GO:0042777">
    <property type="term" value="P:proton motive force-driven plasma membrane ATP synthesis"/>
    <property type="evidence" value="ECO:0007669"/>
    <property type="project" value="TreeGrafter"/>
</dbReference>
<feature type="transmembrane region" description="Helical" evidence="11">
    <location>
        <begin position="22"/>
        <end position="40"/>
    </location>
</feature>
<name>A0A1M4XYV3_9THEO</name>
<evidence type="ECO:0000256" key="11">
    <source>
        <dbReference type="HAMAP-Rule" id="MF_01393"/>
    </source>
</evidence>
<evidence type="ECO:0000256" key="6">
    <source>
        <dbReference type="ARBA" id="ARBA00022781"/>
    </source>
</evidence>
<sequence>MDVGPKVVFTIPLFKGIPVTDTVVVTWIIMAILIVLMILLTRRFEEVPRGAQNVLEIIVESINNLTRQLIGEKWRSFAPYFGTVAIFLVFANIIGVIGFKPPTRDISLTAALAVMTMAIYIGAYIKYKGFKNWLVSFVKPIPLLGILDLFTRPLSLTVRLYGNILAGVIIMELIYRVIPIVIPAALSLYFDFFDGFIQMLIFVFLSMLYVSEAVNEHEI</sequence>
<keyword evidence="8 11" id="KW-0406">Ion transport</keyword>
<feature type="transmembrane region" description="Helical" evidence="11">
    <location>
        <begin position="106"/>
        <end position="125"/>
    </location>
</feature>
<gene>
    <name evidence="11" type="primary">atpB</name>
    <name evidence="13" type="ORF">SAMN02746089_01107</name>
</gene>
<evidence type="ECO:0000313" key="13">
    <source>
        <dbReference type="EMBL" id="SHE98526.1"/>
    </source>
</evidence>
<dbReference type="NCBIfam" id="NF004486">
    <property type="entry name" value="PRK05815.3-4"/>
    <property type="match status" value="1"/>
</dbReference>
<evidence type="ECO:0000256" key="10">
    <source>
        <dbReference type="ARBA" id="ARBA00023310"/>
    </source>
</evidence>
<evidence type="ECO:0000256" key="1">
    <source>
        <dbReference type="ARBA" id="ARBA00004141"/>
    </source>
</evidence>